<dbReference type="PANTHER" id="PTHR38699">
    <property type="entry name" value="CHROMOSOME 1, WHOLE GENOME SHOTGUN SEQUENCE"/>
    <property type="match status" value="1"/>
</dbReference>
<reference evidence="2 3" key="1">
    <citation type="journal article" date="2023" name="G3 (Bethesda)">
        <title>A high-quality reference genome for the fission yeast Schizosaccharomyces osmophilus.</title>
        <authorList>
            <person name="Jia G.S."/>
            <person name="Zhang W.C."/>
            <person name="Liang Y."/>
            <person name="Liu X.H."/>
            <person name="Rhind N."/>
            <person name="Pidoux A."/>
            <person name="Brysch-Herzberg M."/>
            <person name="Du L.L."/>
        </authorList>
    </citation>
    <scope>NUCLEOTIDE SEQUENCE [LARGE SCALE GENOMIC DNA]</scope>
    <source>
        <strain evidence="2 3">CBS 15793</strain>
    </source>
</reference>
<dbReference type="PANTHER" id="PTHR38699:SF1">
    <property type="entry name" value="MITOPHAGY RECEPTOR ATG43"/>
    <property type="match status" value="1"/>
</dbReference>
<dbReference type="KEGG" id="som:SOMG_03986"/>
<accession>A0AAE9WEF1</accession>
<name>A0AAE9WEF1_9SCHI</name>
<organism evidence="2 3">
    <name type="scientific">Schizosaccharomyces osmophilus</name>
    <dbReference type="NCBI Taxonomy" id="2545709"/>
    <lineage>
        <taxon>Eukaryota</taxon>
        <taxon>Fungi</taxon>
        <taxon>Dikarya</taxon>
        <taxon>Ascomycota</taxon>
        <taxon>Taphrinomycotina</taxon>
        <taxon>Schizosaccharomycetes</taxon>
        <taxon>Schizosaccharomycetales</taxon>
        <taxon>Schizosaccharomycetaceae</taxon>
        <taxon>Schizosaccharomyces</taxon>
    </lineage>
</organism>
<proteinExistence type="predicted"/>
<feature type="region of interest" description="Disordered" evidence="1">
    <location>
        <begin position="1"/>
        <end position="23"/>
    </location>
</feature>
<dbReference type="GO" id="GO:0140580">
    <property type="term" value="F:mitochondrion autophagosome adaptor activity"/>
    <property type="evidence" value="ECO:0007669"/>
    <property type="project" value="InterPro"/>
</dbReference>
<evidence type="ECO:0000313" key="3">
    <source>
        <dbReference type="Proteomes" id="UP001212411"/>
    </source>
</evidence>
<dbReference type="GO" id="GO:0000423">
    <property type="term" value="P:mitophagy"/>
    <property type="evidence" value="ECO:0007669"/>
    <property type="project" value="InterPro"/>
</dbReference>
<dbReference type="Pfam" id="PF08589">
    <property type="entry name" value="ATG43"/>
    <property type="match status" value="1"/>
</dbReference>
<keyword evidence="3" id="KW-1185">Reference proteome</keyword>
<dbReference type="AlphaFoldDB" id="A0AAE9WEF1"/>
<feature type="region of interest" description="Disordered" evidence="1">
    <location>
        <begin position="82"/>
        <end position="147"/>
    </location>
</feature>
<protein>
    <submittedName>
        <fullName evidence="2">Mitophagy receptor Atg43</fullName>
    </submittedName>
</protein>
<keyword evidence="2" id="KW-0675">Receptor</keyword>
<dbReference type="RefSeq" id="XP_056038578.1">
    <property type="nucleotide sequence ID" value="XM_056182773.1"/>
</dbReference>
<feature type="compositionally biased region" description="Basic and acidic residues" evidence="1">
    <location>
        <begin position="1"/>
        <end position="16"/>
    </location>
</feature>
<feature type="region of interest" description="Disordered" evidence="1">
    <location>
        <begin position="39"/>
        <end position="59"/>
    </location>
</feature>
<feature type="compositionally biased region" description="Acidic residues" evidence="1">
    <location>
        <begin position="110"/>
        <end position="143"/>
    </location>
</feature>
<dbReference type="EMBL" id="CP115612">
    <property type="protein sequence ID" value="WBW74335.1"/>
    <property type="molecule type" value="Genomic_DNA"/>
</dbReference>
<gene>
    <name evidence="2" type="primary">atg43</name>
    <name evidence="2" type="ORF">SOMG_03986</name>
</gene>
<dbReference type="InterPro" id="IPR013898">
    <property type="entry name" value="Atg43"/>
</dbReference>
<feature type="compositionally biased region" description="Polar residues" evidence="1">
    <location>
        <begin position="39"/>
        <end position="55"/>
    </location>
</feature>
<evidence type="ECO:0000313" key="2">
    <source>
        <dbReference type="EMBL" id="WBW74335.1"/>
    </source>
</evidence>
<dbReference type="GeneID" id="80877462"/>
<evidence type="ECO:0000256" key="1">
    <source>
        <dbReference type="SAM" id="MobiDB-lite"/>
    </source>
</evidence>
<dbReference type="Proteomes" id="UP001212411">
    <property type="component" value="Chromosome 2"/>
</dbReference>
<sequence>MPLDKKKFETFGEQSHKPNASGTWDEDYELVSLNSSQDALNSSFSRSIPVDSNRTSSPLRIESLSSSTIMVNTKLREFEIGEGIPETQELSQAPLEKDDSEEVTKSIPDSSDDAYEEEREEEDIESKEEVENEEDESIWESDYSEAPTEPALAAVEPHKGKAFMSPSSSGTYESEALEYDVPAVPDLRFQNSYLKSLEQANGSIPLICWITVRDQILFPFLSGGMWIFVRHFLGFMKIQEKGFHFGQWLRRTFGFFFSSSSKK</sequence>